<evidence type="ECO:0000256" key="1">
    <source>
        <dbReference type="SAM" id="Phobius"/>
    </source>
</evidence>
<organism evidence="3 4">
    <name type="scientific">Aphis craccivora</name>
    <name type="common">Cowpea aphid</name>
    <dbReference type="NCBI Taxonomy" id="307492"/>
    <lineage>
        <taxon>Eukaryota</taxon>
        <taxon>Metazoa</taxon>
        <taxon>Ecdysozoa</taxon>
        <taxon>Arthropoda</taxon>
        <taxon>Hexapoda</taxon>
        <taxon>Insecta</taxon>
        <taxon>Pterygota</taxon>
        <taxon>Neoptera</taxon>
        <taxon>Paraneoptera</taxon>
        <taxon>Hemiptera</taxon>
        <taxon>Sternorrhyncha</taxon>
        <taxon>Aphidomorpha</taxon>
        <taxon>Aphidoidea</taxon>
        <taxon>Aphididae</taxon>
        <taxon>Aphidini</taxon>
        <taxon>Aphis</taxon>
        <taxon>Aphis</taxon>
    </lineage>
</organism>
<feature type="transmembrane region" description="Helical" evidence="1">
    <location>
        <begin position="146"/>
        <end position="163"/>
    </location>
</feature>
<dbReference type="AlphaFoldDB" id="A0A6G0ZEM7"/>
<keyword evidence="1" id="KW-1133">Transmembrane helix</keyword>
<evidence type="ECO:0000256" key="2">
    <source>
        <dbReference type="SAM" id="SignalP"/>
    </source>
</evidence>
<accession>A0A6G0ZEM7</accession>
<feature type="chain" id="PRO_5026114939" evidence="2">
    <location>
        <begin position="17"/>
        <end position="202"/>
    </location>
</feature>
<name>A0A6G0ZEM7_APHCR</name>
<dbReference type="EMBL" id="VUJU01000633">
    <property type="protein sequence ID" value="KAF0769193.1"/>
    <property type="molecule type" value="Genomic_DNA"/>
</dbReference>
<keyword evidence="2" id="KW-0732">Signal</keyword>
<keyword evidence="4" id="KW-1185">Reference proteome</keyword>
<reference evidence="3 4" key="1">
    <citation type="submission" date="2019-08" db="EMBL/GenBank/DDBJ databases">
        <title>Whole genome of Aphis craccivora.</title>
        <authorList>
            <person name="Voronova N.V."/>
            <person name="Shulinski R.S."/>
            <person name="Bandarenka Y.V."/>
            <person name="Zhorov D.G."/>
            <person name="Warner D."/>
        </authorList>
    </citation>
    <scope>NUCLEOTIDE SEQUENCE [LARGE SCALE GENOMIC DNA]</scope>
    <source>
        <strain evidence="3">180601</strain>
        <tissue evidence="3">Whole Body</tissue>
    </source>
</reference>
<protein>
    <submittedName>
        <fullName evidence="3">Zwei Ig domain protein zig-8</fullName>
    </submittedName>
</protein>
<evidence type="ECO:0000313" key="4">
    <source>
        <dbReference type="Proteomes" id="UP000478052"/>
    </source>
</evidence>
<gene>
    <name evidence="3" type="ORF">FWK35_00010566</name>
</gene>
<sequence>MEFILRILILVGITFSSWVETLNNAAINTIDLSVPDLWASDRRHSRHASVGGGMTNQLDPIGHRWHRLRSSMTQWCLHLPPVKFLLSTPGRSVMSRFRCYSAAVYEFVILGLLPRVKGLYFHRSTYIKNFEAGQIVRVAYYSSEQWYYMVVLCAYKILLYFFCRNYYMKNSTKVQLLTRDSRYLSTMMHDMKFDSHIVPKRR</sequence>
<keyword evidence="1" id="KW-0812">Transmembrane</keyword>
<feature type="signal peptide" evidence="2">
    <location>
        <begin position="1"/>
        <end position="16"/>
    </location>
</feature>
<proteinExistence type="predicted"/>
<keyword evidence="1" id="KW-0472">Membrane</keyword>
<comment type="caution">
    <text evidence="3">The sequence shown here is derived from an EMBL/GenBank/DDBJ whole genome shotgun (WGS) entry which is preliminary data.</text>
</comment>
<dbReference type="Proteomes" id="UP000478052">
    <property type="component" value="Unassembled WGS sequence"/>
</dbReference>
<evidence type="ECO:0000313" key="3">
    <source>
        <dbReference type="EMBL" id="KAF0769193.1"/>
    </source>
</evidence>